<evidence type="ECO:0000256" key="3">
    <source>
        <dbReference type="ARBA" id="ARBA00022475"/>
    </source>
</evidence>
<dbReference type="eggNOG" id="COG1272">
    <property type="taxonomic scope" value="Bacteria"/>
</dbReference>
<keyword evidence="4 8" id="KW-0812">Transmembrane</keyword>
<dbReference type="GO" id="GO:0046872">
    <property type="term" value="F:metal ion binding"/>
    <property type="evidence" value="ECO:0007669"/>
    <property type="project" value="UniProtKB-KW"/>
</dbReference>
<dbReference type="STRING" id="1121927.GOHSU_35_00170"/>
<name>L7LDS7_9ACTN</name>
<dbReference type="Pfam" id="PF03006">
    <property type="entry name" value="HlyIII"/>
    <property type="match status" value="1"/>
</dbReference>
<evidence type="ECO:0000256" key="1">
    <source>
        <dbReference type="ARBA" id="ARBA00004651"/>
    </source>
</evidence>
<evidence type="ECO:0000313" key="9">
    <source>
        <dbReference type="EMBL" id="GAC58222.1"/>
    </source>
</evidence>
<feature type="transmembrane region" description="Helical" evidence="8">
    <location>
        <begin position="21"/>
        <end position="42"/>
    </location>
</feature>
<dbReference type="InterPro" id="IPR004254">
    <property type="entry name" value="AdipoR/HlyIII-related"/>
</dbReference>
<evidence type="ECO:0000256" key="6">
    <source>
        <dbReference type="ARBA" id="ARBA00023136"/>
    </source>
</evidence>
<dbReference type="GO" id="GO:0140911">
    <property type="term" value="F:pore-forming activity"/>
    <property type="evidence" value="ECO:0007669"/>
    <property type="project" value="InterPro"/>
</dbReference>
<comment type="subcellular location">
    <subcellularLocation>
        <location evidence="1">Cell membrane</location>
        <topology evidence="1">Multi-pass membrane protein</topology>
    </subcellularLocation>
</comment>
<dbReference type="GO" id="GO:0005886">
    <property type="term" value="C:plasma membrane"/>
    <property type="evidence" value="ECO:0007669"/>
    <property type="project" value="UniProtKB-SubCell"/>
</dbReference>
<keyword evidence="7" id="KW-0479">Metal-binding</keyword>
<accession>L7LDS7</accession>
<feature type="transmembrane region" description="Helical" evidence="8">
    <location>
        <begin position="203"/>
        <end position="223"/>
    </location>
</feature>
<dbReference type="NCBIfam" id="TIGR01065">
    <property type="entry name" value="hlyIII"/>
    <property type="match status" value="1"/>
</dbReference>
<comment type="caution">
    <text evidence="9">The sequence shown here is derived from an EMBL/GenBank/DDBJ whole genome shotgun (WGS) entry which is preliminary data.</text>
</comment>
<keyword evidence="6 8" id="KW-0472">Membrane</keyword>
<evidence type="ECO:0000313" key="10">
    <source>
        <dbReference type="Proteomes" id="UP000053405"/>
    </source>
</evidence>
<feature type="transmembrane region" description="Helical" evidence="8">
    <location>
        <begin position="91"/>
        <end position="108"/>
    </location>
</feature>
<dbReference type="EMBL" id="BANT01000035">
    <property type="protein sequence ID" value="GAC58222.1"/>
    <property type="molecule type" value="Genomic_DNA"/>
</dbReference>
<feature type="binding site" evidence="7">
    <location>
        <position position="201"/>
    </location>
    <ligand>
        <name>Zn(2+)</name>
        <dbReference type="ChEBI" id="CHEBI:29105"/>
    </ligand>
</feature>
<feature type="binding site" evidence="7">
    <location>
        <position position="71"/>
    </location>
    <ligand>
        <name>Zn(2+)</name>
        <dbReference type="ChEBI" id="CHEBI:29105"/>
    </ligand>
</feature>
<feature type="transmembrane region" description="Helical" evidence="8">
    <location>
        <begin position="48"/>
        <end position="70"/>
    </location>
</feature>
<keyword evidence="7" id="KW-0862">Zinc</keyword>
<dbReference type="AlphaFoldDB" id="L7LDS7"/>
<dbReference type="PANTHER" id="PTHR20855:SF3">
    <property type="entry name" value="LD03007P"/>
    <property type="match status" value="1"/>
</dbReference>
<feature type="binding site" evidence="7">
    <location>
        <position position="205"/>
    </location>
    <ligand>
        <name>Zn(2+)</name>
        <dbReference type="ChEBI" id="CHEBI:29105"/>
    </ligand>
</feature>
<feature type="transmembrane region" description="Helical" evidence="8">
    <location>
        <begin position="167"/>
        <end position="191"/>
    </location>
</feature>
<evidence type="ECO:0000256" key="8">
    <source>
        <dbReference type="SAM" id="Phobius"/>
    </source>
</evidence>
<comment type="similarity">
    <text evidence="2">Belongs to the UPF0073 (Hly-III) family.</text>
</comment>
<keyword evidence="10" id="KW-1185">Reference proteome</keyword>
<reference evidence="9 10" key="1">
    <citation type="submission" date="2012-12" db="EMBL/GenBank/DDBJ databases">
        <title>Whole genome shotgun sequence of Gordonia hirsuta NBRC 16056.</title>
        <authorList>
            <person name="Isaki-Nakamura S."/>
            <person name="Hosoyama A."/>
            <person name="Tsuchikane K."/>
            <person name="Katsumata H."/>
            <person name="Baba S."/>
            <person name="Yamazaki S."/>
            <person name="Fujita N."/>
        </authorList>
    </citation>
    <scope>NUCLEOTIDE SEQUENCE [LARGE SCALE GENOMIC DNA]</scope>
    <source>
        <strain evidence="9 10">NBRC 16056</strain>
    </source>
</reference>
<gene>
    <name evidence="9" type="ORF">GOHSU_35_00170</name>
</gene>
<protein>
    <recommendedName>
        <fullName evidence="11">Hemolysin III family protein</fullName>
    </recommendedName>
</protein>
<keyword evidence="3" id="KW-1003">Cell membrane</keyword>
<sequence length="226" mass="24838">MTQLIRMLDEEGLPKPTLRGVIHKYSAFIAGAVGIILIVGTAMRHGALNVVAVCIYVVGITALFTTSTVYHRVDWRSPRRRVAMKRADHSMIFVFIAASYTPFCMMGLHSPQRWWIFGIVWAGAAGGVLLKLFWPGSPRGLGVILYILLGWAVVVVAPDLLHNAGVAVFVLLVVGGVFYSLGGVLFALRWPEPWPGIFGHHEVFHTCTAIAAVLHYIAVWLLVLQP</sequence>
<dbReference type="PANTHER" id="PTHR20855">
    <property type="entry name" value="ADIPOR/PROGESTIN RECEPTOR-RELATED"/>
    <property type="match status" value="1"/>
</dbReference>
<dbReference type="InterPro" id="IPR005744">
    <property type="entry name" value="Hy-lIII"/>
</dbReference>
<keyword evidence="5 8" id="KW-1133">Transmembrane helix</keyword>
<feature type="transmembrane region" description="Helical" evidence="8">
    <location>
        <begin position="114"/>
        <end position="134"/>
    </location>
</feature>
<evidence type="ECO:0008006" key="11">
    <source>
        <dbReference type="Google" id="ProtNLM"/>
    </source>
</evidence>
<evidence type="ECO:0000256" key="2">
    <source>
        <dbReference type="ARBA" id="ARBA00008488"/>
    </source>
</evidence>
<feature type="transmembrane region" description="Helical" evidence="8">
    <location>
        <begin position="141"/>
        <end position="161"/>
    </location>
</feature>
<organism evidence="9 10">
    <name type="scientific">Gordonia hirsuta DSM 44140 = NBRC 16056</name>
    <dbReference type="NCBI Taxonomy" id="1121927"/>
    <lineage>
        <taxon>Bacteria</taxon>
        <taxon>Bacillati</taxon>
        <taxon>Actinomycetota</taxon>
        <taxon>Actinomycetes</taxon>
        <taxon>Mycobacteriales</taxon>
        <taxon>Gordoniaceae</taxon>
        <taxon>Gordonia</taxon>
    </lineage>
</organism>
<evidence type="ECO:0000256" key="7">
    <source>
        <dbReference type="PIRSR" id="PIRSR604254-1"/>
    </source>
</evidence>
<dbReference type="Proteomes" id="UP000053405">
    <property type="component" value="Unassembled WGS sequence"/>
</dbReference>
<evidence type="ECO:0000256" key="4">
    <source>
        <dbReference type="ARBA" id="ARBA00022692"/>
    </source>
</evidence>
<proteinExistence type="inferred from homology"/>
<evidence type="ECO:0000256" key="5">
    <source>
        <dbReference type="ARBA" id="ARBA00022989"/>
    </source>
</evidence>